<dbReference type="RefSeq" id="WP_101262013.1">
    <property type="nucleotide sequence ID" value="NZ_MVDD01000010.1"/>
</dbReference>
<feature type="domain" description="ABC-type glycine betaine transport system substrate-binding" evidence="1">
    <location>
        <begin position="9"/>
        <end position="260"/>
    </location>
</feature>
<evidence type="ECO:0000313" key="3">
    <source>
        <dbReference type="Proteomes" id="UP000233535"/>
    </source>
</evidence>
<dbReference type="InterPro" id="IPR007210">
    <property type="entry name" value="ABC_Gly_betaine_transp_sub-bd"/>
</dbReference>
<dbReference type="AlphaFoldDB" id="A0A2N3HVA0"/>
<dbReference type="GO" id="GO:0022857">
    <property type="term" value="F:transmembrane transporter activity"/>
    <property type="evidence" value="ECO:0007669"/>
    <property type="project" value="InterPro"/>
</dbReference>
<dbReference type="GO" id="GO:0043190">
    <property type="term" value="C:ATP-binding cassette (ABC) transporter complex"/>
    <property type="evidence" value="ECO:0007669"/>
    <property type="project" value="InterPro"/>
</dbReference>
<comment type="caution">
    <text evidence="2">The sequence shown here is derived from an EMBL/GenBank/DDBJ whole genome shotgun (WGS) entry which is preliminary data.</text>
</comment>
<dbReference type="EMBL" id="MVDD01000010">
    <property type="protein sequence ID" value="PKQ61984.1"/>
    <property type="molecule type" value="Genomic_DNA"/>
</dbReference>
<evidence type="ECO:0000259" key="1">
    <source>
        <dbReference type="Pfam" id="PF04069"/>
    </source>
</evidence>
<evidence type="ECO:0000313" key="2">
    <source>
        <dbReference type="EMBL" id="PKQ61984.1"/>
    </source>
</evidence>
<proteinExistence type="predicted"/>
<dbReference type="OrthoDB" id="9787902at2"/>
<reference evidence="2 3" key="1">
    <citation type="journal article" date="2017" name="Front. Microbiol.">
        <title>Labilibaculum manganireducens gen. nov., sp. nov. and Labilibaculum filiforme sp. nov., Novel Bacteroidetes Isolated from Subsurface Sediments of the Baltic Sea.</title>
        <authorList>
            <person name="Vandieken V."/>
            <person name="Marshall I.P."/>
            <person name="Niemann H."/>
            <person name="Engelen B."/>
            <person name="Cypionka H."/>
        </authorList>
    </citation>
    <scope>NUCLEOTIDE SEQUENCE [LARGE SCALE GENOMIC DNA]</scope>
    <source>
        <strain evidence="2 3">59.16B</strain>
    </source>
</reference>
<dbReference type="Proteomes" id="UP000233535">
    <property type="component" value="Unassembled WGS sequence"/>
</dbReference>
<name>A0A2N3HVA0_9BACT</name>
<gene>
    <name evidence="2" type="ORF">BZG02_13675</name>
</gene>
<dbReference type="Pfam" id="PF04069">
    <property type="entry name" value="OpuAC"/>
    <property type="match status" value="1"/>
</dbReference>
<organism evidence="2 3">
    <name type="scientific">Labilibaculum filiforme</name>
    <dbReference type="NCBI Taxonomy" id="1940526"/>
    <lineage>
        <taxon>Bacteria</taxon>
        <taxon>Pseudomonadati</taxon>
        <taxon>Bacteroidota</taxon>
        <taxon>Bacteroidia</taxon>
        <taxon>Marinilabiliales</taxon>
        <taxon>Marinifilaceae</taxon>
        <taxon>Labilibaculum</taxon>
    </lineage>
</organism>
<dbReference type="SUPFAM" id="SSF53850">
    <property type="entry name" value="Periplasmic binding protein-like II"/>
    <property type="match status" value="1"/>
</dbReference>
<accession>A0A2N3HVA0</accession>
<keyword evidence="3" id="KW-1185">Reference proteome</keyword>
<sequence>MNRKSNKIITLGVSDLSFHRVTASLLANVLTEMGFLVNRIYSSHPDNFEKLKSGAVDMLSSAWLPSSDGIYKAEVEEQVALIELGLHYEPYELWGVPDYVPLEDVEEISDLCKPNVRKKMRPAIQGIYSVAGITRSSLKIMDSYGLSQNGYRFFSGCEECCYSTFEQAVKNKEWMVLPLWKPQFLHHSHTIRELKDPKGILGTSDRAVALLRGDRKDLFTQKELERLGAMRFSNEIITNLDYQVFYNKIPLDELSGKFLANQI</sequence>
<protein>
    <submittedName>
        <fullName evidence="2">Glycine/betaine ABC transporter</fullName>
    </submittedName>
</protein>
<dbReference type="Gene3D" id="3.40.190.100">
    <property type="entry name" value="Glycine betaine-binding periplasmic protein, domain 2"/>
    <property type="match status" value="1"/>
</dbReference>
<dbReference type="Gene3D" id="3.10.105.10">
    <property type="entry name" value="Dipeptide-binding Protein, Domain 3"/>
    <property type="match status" value="1"/>
</dbReference>